<evidence type="ECO:0000313" key="4">
    <source>
        <dbReference type="Proteomes" id="UP000031668"/>
    </source>
</evidence>
<dbReference type="EMBL" id="JWZT01001984">
    <property type="protein sequence ID" value="KII70734.1"/>
    <property type="molecule type" value="Genomic_DNA"/>
</dbReference>
<keyword evidence="2" id="KW-1133">Transmembrane helix</keyword>
<dbReference type="AlphaFoldDB" id="A0A0C2IYY2"/>
<evidence type="ECO:0000256" key="1">
    <source>
        <dbReference type="SAM" id="MobiDB-lite"/>
    </source>
</evidence>
<sequence length="122" mass="13693">MYFYCFNKEVLNPITAYFTGTTVVEDFERYGGTLSDEIDHSVPIKTDQNDGNISDEVNGDTSDEVNGNISDETDRDKSDQINQKKGFWTTKNIIATVVSTVAVLISVLLVAFILRYRKSTHS</sequence>
<accession>A0A0C2IYY2</accession>
<evidence type="ECO:0000313" key="3">
    <source>
        <dbReference type="EMBL" id="KII70734.1"/>
    </source>
</evidence>
<feature type="region of interest" description="Disordered" evidence="1">
    <location>
        <begin position="38"/>
        <end position="81"/>
    </location>
</feature>
<organism evidence="3 4">
    <name type="scientific">Thelohanellus kitauei</name>
    <name type="common">Myxosporean</name>
    <dbReference type="NCBI Taxonomy" id="669202"/>
    <lineage>
        <taxon>Eukaryota</taxon>
        <taxon>Metazoa</taxon>
        <taxon>Cnidaria</taxon>
        <taxon>Myxozoa</taxon>
        <taxon>Myxosporea</taxon>
        <taxon>Bivalvulida</taxon>
        <taxon>Platysporina</taxon>
        <taxon>Myxobolidae</taxon>
        <taxon>Thelohanellus</taxon>
    </lineage>
</organism>
<keyword evidence="2" id="KW-0472">Membrane</keyword>
<protein>
    <submittedName>
        <fullName evidence="3">Uncharacterized protein</fullName>
    </submittedName>
</protein>
<evidence type="ECO:0000256" key="2">
    <source>
        <dbReference type="SAM" id="Phobius"/>
    </source>
</evidence>
<keyword evidence="2" id="KW-0812">Transmembrane</keyword>
<comment type="caution">
    <text evidence="3">The sequence shown here is derived from an EMBL/GenBank/DDBJ whole genome shotgun (WGS) entry which is preliminary data.</text>
</comment>
<reference evidence="3 4" key="1">
    <citation type="journal article" date="2014" name="Genome Biol. Evol.">
        <title>The genome of the myxosporean Thelohanellus kitauei shows adaptations to nutrient acquisition within its fish host.</title>
        <authorList>
            <person name="Yang Y."/>
            <person name="Xiong J."/>
            <person name="Zhou Z."/>
            <person name="Huo F."/>
            <person name="Miao W."/>
            <person name="Ran C."/>
            <person name="Liu Y."/>
            <person name="Zhang J."/>
            <person name="Feng J."/>
            <person name="Wang M."/>
            <person name="Wang M."/>
            <person name="Wang L."/>
            <person name="Yao B."/>
        </authorList>
    </citation>
    <scope>NUCLEOTIDE SEQUENCE [LARGE SCALE GENOMIC DNA]</scope>
    <source>
        <strain evidence="3">Wuqing</strain>
    </source>
</reference>
<keyword evidence="4" id="KW-1185">Reference proteome</keyword>
<dbReference type="Proteomes" id="UP000031668">
    <property type="component" value="Unassembled WGS sequence"/>
</dbReference>
<feature type="transmembrane region" description="Helical" evidence="2">
    <location>
        <begin position="93"/>
        <end position="114"/>
    </location>
</feature>
<proteinExistence type="predicted"/>
<gene>
    <name evidence="3" type="ORF">RF11_06015</name>
</gene>
<name>A0A0C2IYY2_THEKT</name>